<dbReference type="AlphaFoldDB" id="B7AUT6"/>
<evidence type="ECO:0000313" key="2">
    <source>
        <dbReference type="Proteomes" id="UP000003136"/>
    </source>
</evidence>
<dbReference type="InterPro" id="IPR031344">
    <property type="entry name" value="DUF5104"/>
</dbReference>
<dbReference type="STRING" id="483218.BACPEC_02484"/>
<sequence>MFGLACTNLFNLMKNYNYRQEAEMKKYILSLLVIAIVCVAGCGLKAHNNDSHYINAEQEGNDSEKMLYEILQCFNDKDADRLKGMFAPDIKDKYDIDGQINYAFKMYNGESVYDGEVRNGGIASSTIKDGIYIEKTVDAVLNGIKTNQEETFRITIIRRVVDDANPQAVGLEKIYLQDGDYKAKAVIGKTYRGEETDIRQQNQTVSDDVDDTASIVIRNGKTNRAHVIQNDEESIGKIEQMLQGMSMIPCSEESYDEWNYKYTLSNRKNQFKVMYIFRDGHCCVNDKDNNNTYYTIDDTSTYNELIEFAKSLVD</sequence>
<reference evidence="1 2" key="1">
    <citation type="submission" date="2008-11" db="EMBL/GenBank/DDBJ databases">
        <title>Draft genome sequence of Bacteroides pectinophilus (ATCC 43243).</title>
        <authorList>
            <person name="Sudarsanam P."/>
            <person name="Ley R."/>
            <person name="Guruge J."/>
            <person name="Turnbaugh P.J."/>
            <person name="Mahowald M."/>
            <person name="Liep D."/>
            <person name="Gordon J."/>
        </authorList>
    </citation>
    <scope>NUCLEOTIDE SEQUENCE [LARGE SCALE GENOMIC DNA]</scope>
    <source>
        <strain evidence="1 2">ATCC 43243</strain>
    </source>
</reference>
<gene>
    <name evidence="1" type="ORF">BACPEC_02484</name>
</gene>
<reference evidence="1 2" key="2">
    <citation type="submission" date="2008-11" db="EMBL/GenBank/DDBJ databases">
        <authorList>
            <person name="Fulton L."/>
            <person name="Clifton S."/>
            <person name="Fulton B."/>
            <person name="Xu J."/>
            <person name="Minx P."/>
            <person name="Pepin K.H."/>
            <person name="Johnson M."/>
            <person name="Bhonagiri V."/>
            <person name="Nash W.E."/>
            <person name="Mardis E.R."/>
            <person name="Wilson R.K."/>
        </authorList>
    </citation>
    <scope>NUCLEOTIDE SEQUENCE [LARGE SCALE GENOMIC DNA]</scope>
    <source>
        <strain evidence="1 2">ATCC 43243</strain>
    </source>
</reference>
<evidence type="ECO:0008006" key="3">
    <source>
        <dbReference type="Google" id="ProtNLM"/>
    </source>
</evidence>
<comment type="caution">
    <text evidence="1">The sequence shown here is derived from an EMBL/GenBank/DDBJ whole genome shotgun (WGS) entry which is preliminary data.</text>
</comment>
<dbReference type="Pfam" id="PF17117">
    <property type="entry name" value="DUF5104"/>
    <property type="match status" value="1"/>
</dbReference>
<proteinExistence type="predicted"/>
<protein>
    <recommendedName>
        <fullName evidence="3">DUF5104 domain-containing protein</fullName>
    </recommendedName>
</protein>
<name>B7AUT6_9FIRM</name>
<accession>B7AUT6</accession>
<dbReference type="Proteomes" id="UP000003136">
    <property type="component" value="Unassembled WGS sequence"/>
</dbReference>
<organism evidence="1 2">
    <name type="scientific">[Bacteroides] pectinophilus ATCC 43243</name>
    <dbReference type="NCBI Taxonomy" id="483218"/>
    <lineage>
        <taxon>Bacteria</taxon>
        <taxon>Bacillati</taxon>
        <taxon>Bacillota</taxon>
        <taxon>Clostridia</taxon>
        <taxon>Eubacteriales</taxon>
    </lineage>
</organism>
<keyword evidence="2" id="KW-1185">Reference proteome</keyword>
<evidence type="ECO:0000313" key="1">
    <source>
        <dbReference type="EMBL" id="EEC55977.1"/>
    </source>
</evidence>
<dbReference type="EMBL" id="ABVQ01000037">
    <property type="protein sequence ID" value="EEC55977.1"/>
    <property type="molecule type" value="Genomic_DNA"/>
</dbReference>
<dbReference type="Gene3D" id="3.10.450.50">
    <property type="match status" value="1"/>
</dbReference>
<dbReference type="HOGENOM" id="CLU_942185_0_0_9"/>